<dbReference type="Pfam" id="PF13385">
    <property type="entry name" value="Laminin_G_3"/>
    <property type="match status" value="7"/>
</dbReference>
<proteinExistence type="predicted"/>
<dbReference type="GeneID" id="36513137"/>
<feature type="domain" description="LamG-like jellyroll fold" evidence="4">
    <location>
        <begin position="1950"/>
        <end position="2086"/>
    </location>
</feature>
<organism evidence="5 6">
    <name type="scientific">Halococcoides cellulosivorans</name>
    <dbReference type="NCBI Taxonomy" id="1679096"/>
    <lineage>
        <taxon>Archaea</taxon>
        <taxon>Methanobacteriati</taxon>
        <taxon>Methanobacteriota</taxon>
        <taxon>Stenosarchaea group</taxon>
        <taxon>Halobacteria</taxon>
        <taxon>Halobacteriales</taxon>
        <taxon>Haloarculaceae</taxon>
        <taxon>Halococcoides</taxon>
    </lineage>
</organism>
<dbReference type="RefSeq" id="WP_108383709.1">
    <property type="nucleotide sequence ID" value="NZ_CP028858.1"/>
</dbReference>
<dbReference type="SMART" id="SM00560">
    <property type="entry name" value="LamGL"/>
    <property type="match status" value="7"/>
</dbReference>
<name>A0A2R4X399_9EURY</name>
<dbReference type="Gene3D" id="2.40.10.480">
    <property type="match status" value="3"/>
</dbReference>
<dbReference type="InterPro" id="IPR018391">
    <property type="entry name" value="PQQ_b-propeller_rpt"/>
</dbReference>
<feature type="compositionally biased region" description="Low complexity" evidence="3">
    <location>
        <begin position="1080"/>
        <end position="1094"/>
    </location>
</feature>
<feature type="domain" description="LamG-like jellyroll fold" evidence="4">
    <location>
        <begin position="1528"/>
        <end position="1665"/>
    </location>
</feature>
<feature type="domain" description="LamG-like jellyroll fold" evidence="4">
    <location>
        <begin position="2375"/>
        <end position="2501"/>
    </location>
</feature>
<evidence type="ECO:0000313" key="6">
    <source>
        <dbReference type="Proteomes" id="UP000244727"/>
    </source>
</evidence>
<dbReference type="SUPFAM" id="SSF50998">
    <property type="entry name" value="Quinoprotein alcohol dehydrogenase-like"/>
    <property type="match status" value="4"/>
</dbReference>
<dbReference type="Proteomes" id="UP000244727">
    <property type="component" value="Chromosome"/>
</dbReference>
<dbReference type="EMBL" id="CP028858">
    <property type="protein sequence ID" value="AWB28280.1"/>
    <property type="molecule type" value="Genomic_DNA"/>
</dbReference>
<sequence length="3324" mass="346215">MGVGGSSGRSRGDARRRYVLVGLVLLGVVAGTALAAVTLFQYDLDPLEGGSIQTEGNILLVESTSVVYSGDTAEALDLRATHASDHRVGCVVSSQLIGSDGTIETTSGDEPFYIGPGRSEGIRLDYSPSIGTSEYMVYEMNASDCRMLGWPMEGVTASRNGSVTDVLASIEGAPRLAINYSVTPTDRAIETAPTVAGDRIVVGDREGRVRALHAANGTTDWTLSTGGAVNGSVAVDSETLFVGSASGSVRAVWLANGTERWANTSLPPIEASPAVADGRVIVPTDSGLYALNATDGSGLWTRPTASPVRSAPGERDAVVVAGTDDGTVLAVDARDGSDLWERSTGDRIRTAPALVNETAFVGSADGRLYAFAESDGATRYSADLGTAVSGPAIFNGTVVVGTRGGRVVGLPTTHATPRWTYDAEAPLTATPAIANGTVYAADHDGVVHAIDPQTGELRATNDVGAPVPSGAAVLDGAVVVADRSGTVTRITAGERVWRMAGYDATNAGYATLRAPTDGATPDWTVDTGANVTSGVAYVDGRVFAGHVGGTLAALDGTDGTQEWSTSLSGPITGSPAVVDDRVYATDGDRLTALDRADGATQWTATPGGSIPGAPTVADDRVFVGGDALSAYDTGGSLRWQIDAGRIESAPAAASETVLAGTTGGSVWAGDYRGIERWTTATGAPVREDPAIRKDSVYVGSDADEVPLGWERRLWEAADFDRGRYNATSSDGATASRGGQLSMTYANGTGEDDLVGYYRLDGDPAGTGGTVPDYSGENHTGTTEGGIVTNQTGVFETSAYAFDASDDRVTLGQPDALNFTDSFTISTWVNANATTDDNRAIVGKGDTQYMLRKSSVNEWNIFIEDSGTYTGIAAPTKIATNTWVHVGARYDASTDELTLWVNGTQVNSATGTITANSYDVAIGTNTEKAGRNFNGHIDEVRLYDRALSDGAFERLYRYGGDGTFDGAYNRTYTTGHTQSWNRLRANVSALPEGTTANATVTVEDASGATLGSETVTLSAGATSRDLSVPDGPTARVTVDQTSDSAVRSPRVANLTLDHERVGTTDPCTVCRAAVYDTAASWSEGDSDGASADGAANTTAGRMRIGQPNGTADDDLRAFYRFDTRVAGGTTTTVVDSIDTRSEWDAGTFDGTTTDAATDSDRLRVGYPNGTAGDALLNYYRFDGTPSGSSGSVPDYSGNGNTATTQNGVTTDAAGVFENGSYSFDGTDDAVNVGATSQPGSQTVAAWVYLDSTGSRMSIMSAGDQEYTLGVTSGGEWFYETDDGTNYQTTAPATTGQWVHVAGRINMTSERLTLWVNGTNASSLDGVGISNAGADTLIGDTADADEPFDGRIDEVQRYDRALSDAEMRDLARGANDGTIEGNYTQTLATDASSYDELAVDVTALDTATSAPIEVASLDGGTVVDSTTLSPTTTGTSTSDLALASGTDTRVRVNATSSDPAHAPVIDRIDLNSDESTIWTAPDYSGSANDATASGNVTTDANGTFGTGAYDFDGTDDYLSQSGVSGDQLPMTVSLWYNWSREGGGERQAFLSAYKGNETSLRIHNTSNYQDYIWQTYSTESHGISGSGTAEIGTWTHLAAVAEPIDGSENVTYRLYEDGTEIANATDAWTPASNDFFVGARNISGSPDRYFNGSLDDLRLYDRALSSDEIDALAHDGPPTYRGNYTERVTTDSLQRWESIVVTDVGLPTGTTATMTVTAMDPNGTALGSQTVDLSAGSSTTALDLPTSRDARIEINGTSSDPARSWSLANVTLSRDRAASTAPQTAVVESGLQFDRGQYDRTSVDAAYGPRGNLSLRYANGTSSDALAAFYRLDAGLASSSTGNTTQIDSLPEWTNGSFTTSSADGANGTLAGQHSLTYANGTAGDAMLGYWRLDRDVSGTGGTVLDYSGNANEGTANDGVATGATGVFETSAANVTGSHISAPQSSTLEPTDAVTVSAWLKRSGPQDNYAQAVWYGNASRAPYGPWGLQMNDSDRYMQFKVTVDGTDTYIGTASLPDGEWTHVVGTYDGSEMVLYQDGTQVASQSVSGSITDYDGEHGLGIGASDDGLNSWSGSIDEPRIYDTALTSAEVSDLYRTGGDGVFDGNYSQTIDSSDAGAWDSLTIDAPRVPTATTPDVTVQALDSGTVQDERTVTPSAGTTSYNLSLPDTNSTRVLINGTSTDVTRSWRIDSVRLEDAGTSTTATITETLDTSDEFDTGSYNATTSDAATGSTAGNLSMTYANGTTADALEGYWRFDRSIASGSSNLTLETLSEWNNGTYDGSTADAESAATAGSLRVGYPNGTAGDTLPQFYRFDRTPAGDGGDVINYSGSGGTATTRNGVTTDANGVLGTGGFGFDGASSGSGNDVNMGANALDVTESFTASMWVNSETADYQNREIWAKGNAIKVRQNTNNEWQIAIDSASEQATGSPVAVGAWTHLTVRYDAATQETTLWVNGTREATATTPIPSNSYNVTVGQDDSISYNYGFDGEVDEVRMYDTDLSQSEINDLYLGGSDGTYEGNYTRSYADEDPAAFDELTLDVGALPSATGVDVTVEAVDSAGSVVDSTTVSPSTTGVSTYPIDLASATDTRVVVNETTTNVSLSPAIDRLSLTGAGSGTSGTVLDYSGNANDATANVTDSGVAGVFETDTFGYNGSDDGVRVGRPAALNITGDLTLSAWANASVADGTTRTVVGKGDQWGLRVNANDRWEVFATDASGTTHTVESTTITTGEWVHLVGTYDEAAGELTFWVNGTQVGTANASIASTDAAVTIGNSSVADAHFDGRIDEVRISSATVDAATVDRRYRYGADGTHEGSYRRTFTADGANWSSLEVDAPTLPDAATLSVTVETLSDGSVVDSRTISPSSAGTHSYDLALDDGVDSRVTVEMTTTDPARSARLDRITLSGPKRVLAVSDFGGNAITARESGDPGSADGIFDTTAYTFDGVDDAVVASDPALNLTDSFTLAAWARPATLDGTVQPIVVNDDQWAIEIDDTDSWRAAIDTGSARTTVSGPTATADAWTHLLARYDADSDELALYVNGSLAGTATVSSVNDTDGTVRIGGTETEAFEGRIDEVQVYDRALSTAEISEHYRDVGSAFGGNYTHRVDTEATQTWSEVRVETAALPAGATLNATVEARDASNSVLGTTTIELTAGTTTTALALPDSEDLVVTINGTTLAPTDSFGVTSITVDHDRATGPTVSDGELVALDRTDGTARWVRDTGQSVTTSPAVDRSTVYAGLQNGTLLAVDRADGAVRWTYDGTDLHSDPAVVEDTVYLGDGDRLVALNATSGAERWSYTANGSVRGGPVPISDSVFVGANDTGVVALR</sequence>
<dbReference type="Pfam" id="PF13360">
    <property type="entry name" value="PQQ_2"/>
    <property type="match status" value="4"/>
</dbReference>
<evidence type="ECO:0000256" key="2">
    <source>
        <dbReference type="ARBA" id="ARBA00023157"/>
    </source>
</evidence>
<evidence type="ECO:0000256" key="1">
    <source>
        <dbReference type="ARBA" id="ARBA00022729"/>
    </source>
</evidence>
<evidence type="ECO:0000259" key="4">
    <source>
        <dbReference type="SMART" id="SM00560"/>
    </source>
</evidence>
<feature type="domain" description="LamG-like jellyroll fold" evidence="4">
    <location>
        <begin position="1238"/>
        <end position="1363"/>
    </location>
</feature>
<protein>
    <recommendedName>
        <fullName evidence="4">LamG-like jellyroll fold domain-containing protein</fullName>
    </recommendedName>
</protein>
<dbReference type="InterPro" id="IPR002372">
    <property type="entry name" value="PQQ_rpt_dom"/>
</dbReference>
<feature type="domain" description="LamG-like jellyroll fold" evidence="4">
    <location>
        <begin position="2957"/>
        <end position="3082"/>
    </location>
</feature>
<dbReference type="KEGG" id="harc:HARCEL1_11480"/>
<dbReference type="Gene3D" id="2.60.120.200">
    <property type="match status" value="7"/>
</dbReference>
<gene>
    <name evidence="5" type="ORF">HARCEL1_11480</name>
</gene>
<dbReference type="InterPro" id="IPR013320">
    <property type="entry name" value="ConA-like_dom_sf"/>
</dbReference>
<keyword evidence="1" id="KW-0732">Signal</keyword>
<dbReference type="PANTHER" id="PTHR47635">
    <property type="entry name" value="CUB DOMAIN-CONTAINING PROTEIN"/>
    <property type="match status" value="1"/>
</dbReference>
<dbReference type="InterPro" id="IPR015943">
    <property type="entry name" value="WD40/YVTN_repeat-like_dom_sf"/>
</dbReference>
<reference evidence="5 6" key="1">
    <citation type="submission" date="2018-04" db="EMBL/GenBank/DDBJ databases">
        <title>Halococcoides cellulosivorans gen. nov., sp. nov., an extremely halophilic cellulose-utilizing haloarchaeon from hypersaline lakes.</title>
        <authorList>
            <person name="Sorokin D.Y."/>
            <person name="Toshchakov S.V."/>
            <person name="Samarov N.I."/>
            <person name="Korzhenkov A."/>
            <person name="Kublanov I.V."/>
        </authorList>
    </citation>
    <scope>NUCLEOTIDE SEQUENCE [LARGE SCALE GENOMIC DNA]</scope>
    <source>
        <strain evidence="5 6">HArcel1</strain>
    </source>
</reference>
<dbReference type="Gene3D" id="2.130.10.10">
    <property type="entry name" value="YVTN repeat-like/Quinoprotein amine dehydrogenase"/>
    <property type="match status" value="2"/>
</dbReference>
<dbReference type="SUPFAM" id="SSF49899">
    <property type="entry name" value="Concanavalin A-like lectins/glucanases"/>
    <property type="match status" value="7"/>
</dbReference>
<feature type="domain" description="LamG-like jellyroll fold" evidence="4">
    <location>
        <begin position="2668"/>
        <end position="2794"/>
    </location>
</feature>
<evidence type="ECO:0000313" key="5">
    <source>
        <dbReference type="EMBL" id="AWB28280.1"/>
    </source>
</evidence>
<accession>A0A2R4X399</accession>
<feature type="region of interest" description="Disordered" evidence="3">
    <location>
        <begin position="1080"/>
        <end position="1108"/>
    </location>
</feature>
<dbReference type="InterPro" id="IPR006558">
    <property type="entry name" value="LamG-like"/>
</dbReference>
<dbReference type="Gene3D" id="2.40.128.630">
    <property type="match status" value="2"/>
</dbReference>
<dbReference type="InterPro" id="IPR011047">
    <property type="entry name" value="Quinoprotein_ADH-like_sf"/>
</dbReference>
<dbReference type="PANTHER" id="PTHR47635:SF2">
    <property type="entry name" value="LAMG-LIKE JELLYROLL FOLD DOMAIN-CONTAINING PROTEIN"/>
    <property type="match status" value="1"/>
</dbReference>
<feature type="domain" description="LamG-like jellyroll fold" evidence="4">
    <location>
        <begin position="820"/>
        <end position="949"/>
    </location>
</feature>
<keyword evidence="2" id="KW-1015">Disulfide bond</keyword>
<keyword evidence="6" id="KW-1185">Reference proteome</keyword>
<evidence type="ECO:0000256" key="3">
    <source>
        <dbReference type="SAM" id="MobiDB-lite"/>
    </source>
</evidence>
<dbReference type="SMART" id="SM00564">
    <property type="entry name" value="PQQ"/>
    <property type="match status" value="15"/>
</dbReference>